<sequence>MTAQRFGWIGANGIRLVGERLGNGPPVVLLHGGGQTRHSWGMTAERIAAIGMEAICVDLRGHGDSDRALDRDYSIDAHVSDLAALTAQLGRPATLIGASLGGITALTHVGEQPDGGRSTIAALVLVDVVPRIEGHGVDRIAAFMRANPDGFDDVDAVAEAVAAYLPGRPRRTETSGLAKNLRKGSDGRMYWHWDPAIMDTVPSADMRKELTGRATRAAAGVRVPTLLLRGELSDVVSRTGVADFCDLVPHAEYAEIPGAGHMVAGDANDPFTSAILDFICRLC</sequence>
<dbReference type="Pfam" id="PF00561">
    <property type="entry name" value="Abhydrolase_1"/>
    <property type="match status" value="1"/>
</dbReference>
<name>A0A1S1NQI0_9MYCO</name>
<dbReference type="EMBL" id="PPEA01000254">
    <property type="protein sequence ID" value="PQM47970.1"/>
    <property type="molecule type" value="Genomic_DNA"/>
</dbReference>
<reference evidence="3" key="3">
    <citation type="submission" date="2018-01" db="EMBL/GenBank/DDBJ databases">
        <authorList>
            <person name="Gaut B.S."/>
            <person name="Morton B.R."/>
            <person name="Clegg M.T."/>
            <person name="Duvall M.R."/>
        </authorList>
    </citation>
    <scope>NUCLEOTIDE SEQUENCE</scope>
    <source>
        <strain evidence="3">ATCC BAA-2683</strain>
    </source>
</reference>
<evidence type="ECO:0000259" key="1">
    <source>
        <dbReference type="Pfam" id="PF00561"/>
    </source>
</evidence>
<dbReference type="GO" id="GO:0047411">
    <property type="term" value="F:2-(acetamidomethylene)succinate hydrolase activity"/>
    <property type="evidence" value="ECO:0007669"/>
    <property type="project" value="UniProtKB-EC"/>
</dbReference>
<organism evidence="2 4">
    <name type="scientific">Mycobacterium talmoniae</name>
    <dbReference type="NCBI Taxonomy" id="1858794"/>
    <lineage>
        <taxon>Bacteria</taxon>
        <taxon>Bacillati</taxon>
        <taxon>Actinomycetota</taxon>
        <taxon>Actinomycetes</taxon>
        <taxon>Mycobacteriales</taxon>
        <taxon>Mycobacteriaceae</taxon>
        <taxon>Mycobacterium</taxon>
    </lineage>
</organism>
<keyword evidence="3" id="KW-0378">Hydrolase</keyword>
<protein>
    <submittedName>
        <fullName evidence="3">2-(Acetamidomethylene)succinate hydrolase</fullName>
        <ecNumber evidence="3">3.5.1.29</ecNumber>
    </submittedName>
</protein>
<keyword evidence="4" id="KW-1185">Reference proteome</keyword>
<evidence type="ECO:0000313" key="3">
    <source>
        <dbReference type="EMBL" id="PQM47970.1"/>
    </source>
</evidence>
<evidence type="ECO:0000313" key="5">
    <source>
        <dbReference type="Proteomes" id="UP000238296"/>
    </source>
</evidence>
<dbReference type="Proteomes" id="UP000179734">
    <property type="component" value="Unassembled WGS sequence"/>
</dbReference>
<dbReference type="InterPro" id="IPR000639">
    <property type="entry name" value="Epox_hydrolase-like"/>
</dbReference>
<dbReference type="InterPro" id="IPR000073">
    <property type="entry name" value="AB_hydrolase_1"/>
</dbReference>
<dbReference type="InterPro" id="IPR050228">
    <property type="entry name" value="Carboxylesterase_BioH"/>
</dbReference>
<dbReference type="Proteomes" id="UP000238296">
    <property type="component" value="Unassembled WGS sequence"/>
</dbReference>
<accession>A0A1S1NQI0</accession>
<dbReference type="Gene3D" id="3.40.50.1820">
    <property type="entry name" value="alpha/beta hydrolase"/>
    <property type="match status" value="1"/>
</dbReference>
<feature type="domain" description="AB hydrolase-1" evidence="1">
    <location>
        <begin position="25"/>
        <end position="263"/>
    </location>
</feature>
<dbReference type="PRINTS" id="PR00412">
    <property type="entry name" value="EPOXHYDRLASE"/>
</dbReference>
<evidence type="ECO:0000313" key="2">
    <source>
        <dbReference type="EMBL" id="OHV06899.1"/>
    </source>
</evidence>
<dbReference type="SUPFAM" id="SSF53474">
    <property type="entry name" value="alpha/beta-Hydrolases"/>
    <property type="match status" value="1"/>
</dbReference>
<dbReference type="AlphaFoldDB" id="A0A1S1NQI0"/>
<proteinExistence type="predicted"/>
<dbReference type="InterPro" id="IPR029058">
    <property type="entry name" value="AB_hydrolase_fold"/>
</dbReference>
<evidence type="ECO:0000313" key="4">
    <source>
        <dbReference type="Proteomes" id="UP000179734"/>
    </source>
</evidence>
<comment type="caution">
    <text evidence="2">The sequence shown here is derived from an EMBL/GenBank/DDBJ whole genome shotgun (WGS) entry which is preliminary data.</text>
</comment>
<dbReference type="RefSeq" id="WP_071019284.1">
    <property type="nucleotide sequence ID" value="NZ_MLQM01000001.1"/>
</dbReference>
<reference evidence="3 5" key="2">
    <citation type="journal article" date="2017" name="Int. J. Syst. Evol. Microbiol.">
        <title>Mycobacterium talmoniae sp. nov., a slowly growing mycobacterium isolated from human respiratory samples.</title>
        <authorList>
            <person name="Davidson R.M."/>
            <person name="DeGroote M.A."/>
            <person name="Marola J.L."/>
            <person name="Buss S."/>
            <person name="Jones V."/>
            <person name="McNeil M.R."/>
            <person name="Freifeld A.G."/>
            <person name="Elaine Epperson L."/>
            <person name="Hasan N.A."/>
            <person name="Jackson M."/>
            <person name="Iwen P.C."/>
            <person name="Salfinger M."/>
            <person name="Strong M."/>
        </authorList>
    </citation>
    <scope>NUCLEOTIDE SEQUENCE [LARGE SCALE GENOMIC DNA]</scope>
    <source>
        <strain evidence="3 5">ATCC BAA-2683</strain>
    </source>
</reference>
<dbReference type="EC" id="3.5.1.29" evidence="3"/>
<dbReference type="PANTHER" id="PTHR43194:SF2">
    <property type="entry name" value="PEROXISOMAL MEMBRANE PROTEIN LPX1"/>
    <property type="match status" value="1"/>
</dbReference>
<gene>
    <name evidence="2" type="ORF">BKN37_00185</name>
    <name evidence="3" type="ORF">C1Y40_01793</name>
</gene>
<reference evidence="2 4" key="1">
    <citation type="submission" date="2016-10" db="EMBL/GenBank/DDBJ databases">
        <title>Genome sequence of Mycobacterium talmonii.</title>
        <authorList>
            <person name="Greninger A.L."/>
            <person name="Elliott B."/>
            <person name="Vasireddy S."/>
            <person name="Vasireddy R."/>
        </authorList>
    </citation>
    <scope>NUCLEOTIDE SEQUENCE [LARGE SCALE GENOMIC DNA]</scope>
    <source>
        <strain evidence="2">MO-5499</strain>
        <strain evidence="4">NE-TNMC-100812</strain>
    </source>
</reference>
<dbReference type="PANTHER" id="PTHR43194">
    <property type="entry name" value="HYDROLASE ALPHA/BETA FOLD FAMILY"/>
    <property type="match status" value="1"/>
</dbReference>
<dbReference type="EMBL" id="MLQM01000001">
    <property type="protein sequence ID" value="OHV06899.1"/>
    <property type="molecule type" value="Genomic_DNA"/>
</dbReference>